<evidence type="ECO:0000313" key="2">
    <source>
        <dbReference type="EMBL" id="KOX80126.1"/>
    </source>
</evidence>
<accession>A0A0M9AAZ7</accession>
<name>A0A0M9AAZ7_9HYME</name>
<feature type="region of interest" description="Disordered" evidence="1">
    <location>
        <begin position="178"/>
        <end position="232"/>
    </location>
</feature>
<sequence length="232" mass="26649">MYACPPMPPAPCPLECPPSKPKYDSPTKYYREIGTTAIGNHLIIRMERKKGKSKKLKDWDPPCDCDVVEIQRPTRTQGPKILKGPDNNRILFHVEPKKRDDEDSLTQAISYEVGQCRGGPNTNDQCRTFTIYPVVNGTDAQEVHTDRVTEGNENVFMLKVKRKGEFPDQPRRNVELELRMPTLPTPSPEQPEVEPPLPRKVDFTQEEDCTQEKEIPKKEAKKAKKKKKKRKK</sequence>
<dbReference type="OrthoDB" id="7685423at2759"/>
<dbReference type="AlphaFoldDB" id="A0A0M9AAZ7"/>
<organism evidence="2 3">
    <name type="scientific">Melipona quadrifasciata</name>
    <dbReference type="NCBI Taxonomy" id="166423"/>
    <lineage>
        <taxon>Eukaryota</taxon>
        <taxon>Metazoa</taxon>
        <taxon>Ecdysozoa</taxon>
        <taxon>Arthropoda</taxon>
        <taxon>Hexapoda</taxon>
        <taxon>Insecta</taxon>
        <taxon>Pterygota</taxon>
        <taxon>Neoptera</taxon>
        <taxon>Endopterygota</taxon>
        <taxon>Hymenoptera</taxon>
        <taxon>Apocrita</taxon>
        <taxon>Aculeata</taxon>
        <taxon>Apoidea</taxon>
        <taxon>Anthophila</taxon>
        <taxon>Apidae</taxon>
        <taxon>Melipona</taxon>
    </lineage>
</organism>
<reference evidence="2 3" key="1">
    <citation type="submission" date="2015-07" db="EMBL/GenBank/DDBJ databases">
        <title>The genome of Melipona quadrifasciata.</title>
        <authorList>
            <person name="Pan H."/>
            <person name="Kapheim K."/>
        </authorList>
    </citation>
    <scope>NUCLEOTIDE SEQUENCE [LARGE SCALE GENOMIC DNA]</scope>
    <source>
        <strain evidence="2">0111107301</strain>
        <tissue evidence="2">Whole body</tissue>
    </source>
</reference>
<proteinExistence type="predicted"/>
<protein>
    <submittedName>
        <fullName evidence="2">Uncharacterized protein</fullName>
    </submittedName>
</protein>
<dbReference type="STRING" id="166423.A0A0M9AAZ7"/>
<dbReference type="EMBL" id="KQ435706">
    <property type="protein sequence ID" value="KOX80126.1"/>
    <property type="molecule type" value="Genomic_DNA"/>
</dbReference>
<dbReference type="Proteomes" id="UP000053105">
    <property type="component" value="Unassembled WGS sequence"/>
</dbReference>
<evidence type="ECO:0000313" key="3">
    <source>
        <dbReference type="Proteomes" id="UP000053105"/>
    </source>
</evidence>
<keyword evidence="3" id="KW-1185">Reference proteome</keyword>
<feature type="compositionally biased region" description="Basic residues" evidence="1">
    <location>
        <begin position="219"/>
        <end position="232"/>
    </location>
</feature>
<feature type="compositionally biased region" description="Pro residues" evidence="1">
    <location>
        <begin position="183"/>
        <end position="196"/>
    </location>
</feature>
<gene>
    <name evidence="2" type="ORF">WN51_08302</name>
</gene>
<evidence type="ECO:0000256" key="1">
    <source>
        <dbReference type="SAM" id="MobiDB-lite"/>
    </source>
</evidence>